<feature type="compositionally biased region" description="Basic residues" evidence="6">
    <location>
        <begin position="18"/>
        <end position="27"/>
    </location>
</feature>
<evidence type="ECO:0000256" key="1">
    <source>
        <dbReference type="ARBA" id="ARBA00002355"/>
    </source>
</evidence>
<dbReference type="SUPFAM" id="SSF48371">
    <property type="entry name" value="ARM repeat"/>
    <property type="match status" value="1"/>
</dbReference>
<dbReference type="Pfam" id="PF12333">
    <property type="entry name" value="Ipi1_N"/>
    <property type="match status" value="1"/>
</dbReference>
<gene>
    <name evidence="8" type="ORF">EDB92DRAFT_1788313</name>
</gene>
<dbReference type="PANTHER" id="PTHR16056:SF2">
    <property type="entry name" value="TESTIS-EXPRESSED PROTEIN 10"/>
    <property type="match status" value="1"/>
</dbReference>
<keyword evidence="9" id="KW-1185">Reference proteome</keyword>
<dbReference type="GO" id="GO:0006364">
    <property type="term" value="P:rRNA processing"/>
    <property type="evidence" value="ECO:0007669"/>
    <property type="project" value="UniProtKB-UniRule"/>
</dbReference>
<comment type="subcellular location">
    <subcellularLocation>
        <location evidence="2 5">Nucleus</location>
    </subcellularLocation>
</comment>
<feature type="region of interest" description="Disordered" evidence="6">
    <location>
        <begin position="1"/>
        <end position="32"/>
    </location>
</feature>
<keyword evidence="5" id="KW-0698">rRNA processing</keyword>
<dbReference type="EMBL" id="JAKELL010000001">
    <property type="protein sequence ID" value="KAH9001362.1"/>
    <property type="molecule type" value="Genomic_DNA"/>
</dbReference>
<evidence type="ECO:0000256" key="4">
    <source>
        <dbReference type="ARBA" id="ARBA00023242"/>
    </source>
</evidence>
<evidence type="ECO:0000256" key="2">
    <source>
        <dbReference type="ARBA" id="ARBA00004123"/>
    </source>
</evidence>
<keyword evidence="5" id="KW-0690">Ribosome biogenesis</keyword>
<protein>
    <recommendedName>
        <fullName evidence="5">Pre-rRNA-processing protein</fullName>
    </recommendedName>
</protein>
<dbReference type="AlphaFoldDB" id="A0AAD4QI27"/>
<feature type="domain" description="Pre-rRNA-processing protein Ipi1 N-terminal" evidence="7">
    <location>
        <begin position="140"/>
        <end position="244"/>
    </location>
</feature>
<evidence type="ECO:0000313" key="8">
    <source>
        <dbReference type="EMBL" id="KAH9001362.1"/>
    </source>
</evidence>
<evidence type="ECO:0000259" key="7">
    <source>
        <dbReference type="Pfam" id="PF12333"/>
    </source>
</evidence>
<sequence length="735" mass="80927">MPKATKKKKEKAADFSKAKLKLGKGKKPPANQIDTSFKARSITLPTQSIVLEKDPNAPTTKRKLTFTDLVAHLRHHNSSIKKDALLGLRELFEAYPALIESSLATLIGTCVRLIASEDASVRRALLSFFTWLFPRIPLHSLAPHSSTLLLFTTSGQTHIFPEIRIDAVRFLDLYLETFPDLVVCGWRDGKNGHGRRVLNGYLSILNISTKLGEDGGNSNPPTIAGVALSTASKLVVLRSMSNFLRVALRFSSFSSDESFAASSSNPTWCFSSAFPEPTAYKTFDALFLPATNPGSRHLWRAEVDSEDAEDFAFVCDPMQFESVDASYTLRDLHDAISSTTRNDLYLDSGIGERKLDFEMRLARVLHPTLLSNFLDSAPSVFTPSSVPLQTELGIISAIGGIYHGLYGALLQDTRSNANTSFLSDSLQALLRRMAPYFPFLSSPLVKRDVQIEQTLQDLNIVFCELTSLMVLACSTPPVTQSNTKKRDGMSVQTQISQVKDFVACLLRGVSRSPNTIGRQITAQEYMALLPTLWMLLNSNLDCGGVDEDIDILCVLLDHARQVSSTAAAKLPTVDFIVRLILLETTPRYAGTFRVNNSVGGPQKFEEWVVDLPKTLWELGGTNIPCTEVILRFLLRLFQRRSPIGNTNASVAAQLCARLIPYFTITHPVHGKLHGPFTKLEDTAVQRLALDAVVTIMARIPAEPRKPLDAAVQRAVEGSAHATYWAAATENVLCSA</sequence>
<comment type="function">
    <text evidence="1 5">Component of the RIX1 complex required for processing of ITS2 sequences from 35S pre-rRNA.</text>
</comment>
<name>A0AAD4QI27_9AGAM</name>
<dbReference type="Proteomes" id="UP001201163">
    <property type="component" value="Unassembled WGS sequence"/>
</dbReference>
<evidence type="ECO:0000313" key="9">
    <source>
        <dbReference type="Proteomes" id="UP001201163"/>
    </source>
</evidence>
<keyword evidence="4 5" id="KW-0539">Nucleus</keyword>
<feature type="compositionally biased region" description="Basic residues" evidence="6">
    <location>
        <begin position="1"/>
        <end position="10"/>
    </location>
</feature>
<dbReference type="InterPro" id="IPR024679">
    <property type="entry name" value="Ipi1_N"/>
</dbReference>
<evidence type="ECO:0000256" key="6">
    <source>
        <dbReference type="SAM" id="MobiDB-lite"/>
    </source>
</evidence>
<dbReference type="GO" id="GO:0120330">
    <property type="term" value="C:rixosome complex"/>
    <property type="evidence" value="ECO:0007669"/>
    <property type="project" value="UniProtKB-UniRule"/>
</dbReference>
<dbReference type="InterPro" id="IPR011989">
    <property type="entry name" value="ARM-like"/>
</dbReference>
<evidence type="ECO:0000256" key="5">
    <source>
        <dbReference type="RuleBase" id="RU368021"/>
    </source>
</evidence>
<comment type="similarity">
    <text evidence="3 5">Belongs to the IPI1/TEX10 family.</text>
</comment>
<comment type="subunit">
    <text evidence="5">Component of the RIX1 complex.</text>
</comment>
<dbReference type="Gene3D" id="1.25.10.10">
    <property type="entry name" value="Leucine-rich Repeat Variant"/>
    <property type="match status" value="1"/>
</dbReference>
<organism evidence="8 9">
    <name type="scientific">Lactarius akahatsu</name>
    <dbReference type="NCBI Taxonomy" id="416441"/>
    <lineage>
        <taxon>Eukaryota</taxon>
        <taxon>Fungi</taxon>
        <taxon>Dikarya</taxon>
        <taxon>Basidiomycota</taxon>
        <taxon>Agaricomycotina</taxon>
        <taxon>Agaricomycetes</taxon>
        <taxon>Russulales</taxon>
        <taxon>Russulaceae</taxon>
        <taxon>Lactarius</taxon>
    </lineage>
</organism>
<dbReference type="GO" id="GO:0005634">
    <property type="term" value="C:nucleus"/>
    <property type="evidence" value="ECO:0007669"/>
    <property type="project" value="UniProtKB-SubCell"/>
</dbReference>
<proteinExistence type="inferred from homology"/>
<dbReference type="InterPro" id="IPR016024">
    <property type="entry name" value="ARM-type_fold"/>
</dbReference>
<accession>A0AAD4QI27</accession>
<dbReference type="PANTHER" id="PTHR16056">
    <property type="entry name" value="REGULATOR OF MICROTUBULE DYNAMICS PROTEIN"/>
    <property type="match status" value="1"/>
</dbReference>
<reference evidence="8" key="1">
    <citation type="submission" date="2022-01" db="EMBL/GenBank/DDBJ databases">
        <title>Comparative genomics reveals a dynamic genome evolution in the ectomycorrhizal milk-cap (Lactarius) mushrooms.</title>
        <authorList>
            <consortium name="DOE Joint Genome Institute"/>
            <person name="Lebreton A."/>
            <person name="Tang N."/>
            <person name="Kuo A."/>
            <person name="LaButti K."/>
            <person name="Drula E."/>
            <person name="Barry K."/>
            <person name="Clum A."/>
            <person name="Lipzen A."/>
            <person name="Mousain D."/>
            <person name="Ng V."/>
            <person name="Wang R."/>
            <person name="Wang X."/>
            <person name="Dai Y."/>
            <person name="Henrissat B."/>
            <person name="Grigoriev I.V."/>
            <person name="Guerin-Laguette A."/>
            <person name="Yu F."/>
            <person name="Martin F.M."/>
        </authorList>
    </citation>
    <scope>NUCLEOTIDE SEQUENCE</scope>
    <source>
        <strain evidence="8">QP</strain>
    </source>
</reference>
<comment type="caution">
    <text evidence="8">The sequence shown here is derived from an EMBL/GenBank/DDBJ whole genome shotgun (WGS) entry which is preliminary data.</text>
</comment>
<evidence type="ECO:0000256" key="3">
    <source>
        <dbReference type="ARBA" id="ARBA00006427"/>
    </source>
</evidence>